<dbReference type="Pfam" id="PF06283">
    <property type="entry name" value="ThuA"/>
    <property type="match status" value="1"/>
</dbReference>
<dbReference type="PANTHER" id="PTHR40469">
    <property type="entry name" value="SECRETED GLYCOSYL HYDROLASE"/>
    <property type="match status" value="1"/>
</dbReference>
<accession>A0A372NX25</accession>
<gene>
    <name evidence="3" type="ORF">D0C36_03780</name>
</gene>
<dbReference type="InterPro" id="IPR029010">
    <property type="entry name" value="ThuA-like"/>
</dbReference>
<evidence type="ECO:0000259" key="2">
    <source>
        <dbReference type="Pfam" id="PF06283"/>
    </source>
</evidence>
<keyword evidence="1" id="KW-0732">Signal</keyword>
<feature type="chain" id="PRO_5016869135" evidence="1">
    <location>
        <begin position="19"/>
        <end position="250"/>
    </location>
</feature>
<evidence type="ECO:0000313" key="4">
    <source>
        <dbReference type="Proteomes" id="UP000264217"/>
    </source>
</evidence>
<organism evidence="3 4">
    <name type="scientific">Mucilaginibacter conchicola</name>
    <dbReference type="NCBI Taxonomy" id="2303333"/>
    <lineage>
        <taxon>Bacteria</taxon>
        <taxon>Pseudomonadati</taxon>
        <taxon>Bacteroidota</taxon>
        <taxon>Sphingobacteriia</taxon>
        <taxon>Sphingobacteriales</taxon>
        <taxon>Sphingobacteriaceae</taxon>
        <taxon>Mucilaginibacter</taxon>
    </lineage>
</organism>
<dbReference type="RefSeq" id="WP_117390229.1">
    <property type="nucleotide sequence ID" value="NZ_QWDC01000001.1"/>
</dbReference>
<dbReference type="PANTHER" id="PTHR40469:SF2">
    <property type="entry name" value="GALACTOSE-BINDING DOMAIN-LIKE SUPERFAMILY PROTEIN"/>
    <property type="match status" value="1"/>
</dbReference>
<keyword evidence="4" id="KW-1185">Reference proteome</keyword>
<proteinExistence type="predicted"/>
<dbReference type="OrthoDB" id="1117240at2"/>
<feature type="domain" description="ThuA-like" evidence="2">
    <location>
        <begin position="24"/>
        <end position="246"/>
    </location>
</feature>
<dbReference type="EMBL" id="QWDC01000001">
    <property type="protein sequence ID" value="RFZ94668.1"/>
    <property type="molecule type" value="Genomic_DNA"/>
</dbReference>
<protein>
    <submittedName>
        <fullName evidence="3">ThuA domain-containing protein</fullName>
    </submittedName>
</protein>
<dbReference type="SUPFAM" id="SSF52317">
    <property type="entry name" value="Class I glutamine amidotransferase-like"/>
    <property type="match status" value="1"/>
</dbReference>
<dbReference type="AlphaFoldDB" id="A0A372NX25"/>
<dbReference type="Proteomes" id="UP000264217">
    <property type="component" value="Unassembled WGS sequence"/>
</dbReference>
<name>A0A372NX25_9SPHI</name>
<evidence type="ECO:0000256" key="1">
    <source>
        <dbReference type="SAM" id="SignalP"/>
    </source>
</evidence>
<evidence type="ECO:0000313" key="3">
    <source>
        <dbReference type="EMBL" id="RFZ94668.1"/>
    </source>
</evidence>
<reference evidence="3 4" key="1">
    <citation type="submission" date="2018-08" db="EMBL/GenBank/DDBJ databases">
        <title>Mucilaginibacter sp. MYSH2.</title>
        <authorList>
            <person name="Seo T."/>
        </authorList>
    </citation>
    <scope>NUCLEOTIDE SEQUENCE [LARGE SCALE GENOMIC DNA]</scope>
    <source>
        <strain evidence="3 4">MYSH2</strain>
    </source>
</reference>
<feature type="signal peptide" evidence="1">
    <location>
        <begin position="1"/>
        <end position="18"/>
    </location>
</feature>
<dbReference type="InterPro" id="IPR029062">
    <property type="entry name" value="Class_I_gatase-like"/>
</dbReference>
<dbReference type="Gene3D" id="3.40.50.880">
    <property type="match status" value="1"/>
</dbReference>
<sequence length="250" mass="29154">MKRLLILCLLLTSVIAHAQKKSFKVLAIYENGGHHVEYSKRAKVWLSALAAKRGFTIDYIQNTDNIDSTYLSKYQLFIQLDYPPYGWKDKAVKAFEQYIEQGRGGWIGFHHATLLGEFDGFPMWEWFYRFMGDIRFKNYIETFASGEVKVEKKHHPVMKGVPQKFLVKQEEWYTYDKSPRGNVKVLASVDENSYQPNGNIKMGDHPVIWTNPKYKARNVYIFMGHSPNLFDNPAYVRLFTNAIFWAASVE</sequence>
<comment type="caution">
    <text evidence="3">The sequence shown here is derived from an EMBL/GenBank/DDBJ whole genome shotgun (WGS) entry which is preliminary data.</text>
</comment>